<organism evidence="1 2">
    <name type="scientific">Spirochaeta isovalerica</name>
    <dbReference type="NCBI Taxonomy" id="150"/>
    <lineage>
        <taxon>Bacteria</taxon>
        <taxon>Pseudomonadati</taxon>
        <taxon>Spirochaetota</taxon>
        <taxon>Spirochaetia</taxon>
        <taxon>Spirochaetales</taxon>
        <taxon>Spirochaetaceae</taxon>
        <taxon>Spirochaeta</taxon>
    </lineage>
</organism>
<evidence type="ECO:0000313" key="1">
    <source>
        <dbReference type="EMBL" id="MBB6482159.1"/>
    </source>
</evidence>
<proteinExistence type="predicted"/>
<dbReference type="Proteomes" id="UP000587760">
    <property type="component" value="Unassembled WGS sequence"/>
</dbReference>
<reference evidence="1 2" key="1">
    <citation type="submission" date="2020-08" db="EMBL/GenBank/DDBJ databases">
        <title>Genomic Encyclopedia of Type Strains, Phase IV (KMG-IV): sequencing the most valuable type-strain genomes for metagenomic binning, comparative biology and taxonomic classification.</title>
        <authorList>
            <person name="Goeker M."/>
        </authorList>
    </citation>
    <scope>NUCLEOTIDE SEQUENCE [LARGE SCALE GENOMIC DNA]</scope>
    <source>
        <strain evidence="1 2">DSM 2461</strain>
    </source>
</reference>
<protein>
    <submittedName>
        <fullName evidence="1">Uncharacterized protein</fullName>
    </submittedName>
</protein>
<keyword evidence="2" id="KW-1185">Reference proteome</keyword>
<name>A0A841RHA0_9SPIO</name>
<evidence type="ECO:0000313" key="2">
    <source>
        <dbReference type="Proteomes" id="UP000587760"/>
    </source>
</evidence>
<comment type="caution">
    <text evidence="1">The sequence shown here is derived from an EMBL/GenBank/DDBJ whole genome shotgun (WGS) entry which is preliminary data.</text>
</comment>
<sequence length="517" mass="60196">MQLTKAIELEEESFGLFVSNEMGELLSLTKLLSRQSSYDNIQRPIIGKLHLESTRCEEILDHYGAKQNRFWYPFRQTIAVSKSFTTIAYNLLHIKQTAPLYNLSEVDSDFLNETDKISDIILKSLIQNSRTMISIAQKKKILINEGAYDIDDFTELYPEGKLPNNRKRRRTRFPSRIAINLATSFLNLAEESKSLKIYKKMSRREYRSCIPDIISEEGMRILENKFHNLQSIYDTHLELTDIALHDKNLPVLRGQISLVYNLLETATVLVHYIERHAGYFSKKWKYKKHIEEGQCLSILMDYFITYCDRFIVSAQEVCRSVLRQYSVPDRITVSIPNYRGFHVRPSTLISKIVLHYGGNVKMQLHDQIYDASMPLELFRANEVINSDKRAAAAREIMKHPLIRQLKIEKLSTEEMKKKLRIIFLDLMEQKTLLLYENSFSFEELDPLEDENLIDYVKRAITTYLALGKIDISSRLTVTFSGDKRVLKDIEILAENGYGEDLFGNNIVLPSELSYLRR</sequence>
<accession>A0A841RHA0</accession>
<dbReference type="RefSeq" id="WP_184748395.1">
    <property type="nucleotide sequence ID" value="NZ_JACHGJ010000010.1"/>
</dbReference>
<dbReference type="AlphaFoldDB" id="A0A841RHA0"/>
<gene>
    <name evidence="1" type="ORF">HNR50_003848</name>
</gene>
<dbReference type="EMBL" id="JACHGJ010000010">
    <property type="protein sequence ID" value="MBB6482159.1"/>
    <property type="molecule type" value="Genomic_DNA"/>
</dbReference>